<feature type="region of interest" description="Disordered" evidence="1">
    <location>
        <begin position="737"/>
        <end position="852"/>
    </location>
</feature>
<evidence type="ECO:0000313" key="2">
    <source>
        <dbReference type="EMBL" id="KAK2192728.1"/>
    </source>
</evidence>
<feature type="compositionally biased region" description="Low complexity" evidence="1">
    <location>
        <begin position="754"/>
        <end position="768"/>
    </location>
</feature>
<comment type="caution">
    <text evidence="2">The sequence shown here is derived from an EMBL/GenBank/DDBJ whole genome shotgun (WGS) entry which is preliminary data.</text>
</comment>
<organism evidence="2 3">
    <name type="scientific">Ridgeia piscesae</name>
    <name type="common">Tubeworm</name>
    <dbReference type="NCBI Taxonomy" id="27915"/>
    <lineage>
        <taxon>Eukaryota</taxon>
        <taxon>Metazoa</taxon>
        <taxon>Spiralia</taxon>
        <taxon>Lophotrochozoa</taxon>
        <taxon>Annelida</taxon>
        <taxon>Polychaeta</taxon>
        <taxon>Sedentaria</taxon>
        <taxon>Canalipalpata</taxon>
        <taxon>Sabellida</taxon>
        <taxon>Siboglinidae</taxon>
        <taxon>Ridgeia</taxon>
    </lineage>
</organism>
<feature type="compositionally biased region" description="Basic and acidic residues" evidence="1">
    <location>
        <begin position="577"/>
        <end position="601"/>
    </location>
</feature>
<name>A0AAD9UKC5_RIDPI</name>
<feature type="compositionally biased region" description="Low complexity" evidence="1">
    <location>
        <begin position="657"/>
        <end position="667"/>
    </location>
</feature>
<feature type="compositionally biased region" description="Polar residues" evidence="1">
    <location>
        <begin position="787"/>
        <end position="799"/>
    </location>
</feature>
<evidence type="ECO:0000256" key="1">
    <source>
        <dbReference type="SAM" id="MobiDB-lite"/>
    </source>
</evidence>
<dbReference type="EMBL" id="JAODUO010000024">
    <property type="protein sequence ID" value="KAK2192728.1"/>
    <property type="molecule type" value="Genomic_DNA"/>
</dbReference>
<feature type="compositionally biased region" description="Low complexity" evidence="1">
    <location>
        <begin position="822"/>
        <end position="841"/>
    </location>
</feature>
<accession>A0AAD9UKC5</accession>
<keyword evidence="3" id="KW-1185">Reference proteome</keyword>
<evidence type="ECO:0000313" key="3">
    <source>
        <dbReference type="Proteomes" id="UP001209878"/>
    </source>
</evidence>
<gene>
    <name evidence="2" type="ORF">NP493_24g07002</name>
</gene>
<feature type="region of interest" description="Disordered" evidence="1">
    <location>
        <begin position="864"/>
        <end position="890"/>
    </location>
</feature>
<sequence>MPVSSLPTTWNCTERAHVAGVGWQPASPTAAAMLHSSGVTLSGRSRFNERWATLSKDAFQQIVNATLAQMTTLPTTSHPSADRSGLPANSCAVSTRADVTACSPSPARLNSQPLVQNNSPGGALFQEKSGGNDCIQTEIIGSYAAAASQMSGGRWTVLSGCCSALTNDCLKADNRLKEKGQSGRRQRKLSGYRRGLRVTPATERSEGGVIARFDVAVTAAVATLKSEHKYSGKGDSVCDDWSDQVADAPTDIRQAGRGRVCSHTATTAASVAAAGTAVVGVSESGESHTPPHRPILEASNDRGIDSRGCDGGMAAASPQCMKCAPVVTDLDEAVAARRRQDAHQWVRLSKSTLFSLVEELVAATAEERDTRADGGHVSPRQAHTPPTRCADRRRSSVVEERCRETAEDLCRDLRASESGGLVSPTIGVARLSFVKQEVAVSPSEVSAMGRTQSKECWAAVNKTVVFTVVEQAIQSECRGTLNVPAAASAPCLYFNGVHESPSVHSQPDHSSVLDLSSKENIQKSTDERSTNLLSQTDKPPRFNGNDPRHPWKPHSKRHTTDGKEAEGSRRGKKRKRGTVEKLIRNWSESEDKTTRGEEAEKSSSPFAVLLRNSEAESPTLGVSPGSVDVNCSLRQTRKPTEVLVSTEVGESGADVAAVRQAATQQRAPSSPRALAPTDSTDGDGDSVERPTQLVCVGSPPNSHAEPRQCRDSPKLGWVAVSKDEVHTIVDTVVSTMMSPGDATAPSCPACTFTSSEGRSPSPAGSSSSTVDSLSPKPNIPRHRTYRQRSLTDNSRQTGNDLEIGGLAIYSEGEEDKAESKYAGSPATDSDPDSSPLSADTDTGGDCSPKRGFKWKSNLLMRCREERKSTGSDARRVETPIHGDCQRSKNS</sequence>
<feature type="region of interest" description="Disordered" evidence="1">
    <location>
        <begin position="282"/>
        <end position="302"/>
    </location>
</feature>
<feature type="region of interest" description="Disordered" evidence="1">
    <location>
        <begin position="522"/>
        <end position="606"/>
    </location>
</feature>
<feature type="compositionally biased region" description="Basic and acidic residues" evidence="1">
    <location>
        <begin position="558"/>
        <end position="569"/>
    </location>
</feature>
<dbReference type="Proteomes" id="UP001209878">
    <property type="component" value="Unassembled WGS sequence"/>
</dbReference>
<protein>
    <submittedName>
        <fullName evidence="2">Uncharacterized protein</fullName>
    </submittedName>
</protein>
<dbReference type="AlphaFoldDB" id="A0AAD9UKC5"/>
<feature type="region of interest" description="Disordered" evidence="1">
    <location>
        <begin position="657"/>
        <end position="691"/>
    </location>
</feature>
<feature type="region of interest" description="Disordered" evidence="1">
    <location>
        <begin position="367"/>
        <end position="396"/>
    </location>
</feature>
<reference evidence="2" key="1">
    <citation type="journal article" date="2023" name="Mol. Biol. Evol.">
        <title>Third-Generation Sequencing Reveals the Adaptive Role of the Epigenome in Three Deep-Sea Polychaetes.</title>
        <authorList>
            <person name="Perez M."/>
            <person name="Aroh O."/>
            <person name="Sun Y."/>
            <person name="Lan Y."/>
            <person name="Juniper S.K."/>
            <person name="Young C.R."/>
            <person name="Angers B."/>
            <person name="Qian P.Y."/>
        </authorList>
    </citation>
    <scope>NUCLEOTIDE SEQUENCE</scope>
    <source>
        <strain evidence="2">R07B-5</strain>
    </source>
</reference>
<proteinExistence type="predicted"/>